<dbReference type="eggNOG" id="COG4773">
    <property type="taxonomic scope" value="Bacteria"/>
</dbReference>
<evidence type="ECO:0000256" key="13">
    <source>
        <dbReference type="SAM" id="SignalP"/>
    </source>
</evidence>
<comment type="similarity">
    <text evidence="11 12">Belongs to the TonB-dependent receptor family.</text>
</comment>
<dbReference type="PANTHER" id="PTHR32552">
    <property type="entry name" value="FERRICHROME IRON RECEPTOR-RELATED"/>
    <property type="match status" value="1"/>
</dbReference>
<keyword evidence="5 11" id="KW-0812">Transmembrane</keyword>
<dbReference type="AlphaFoldDB" id="C6XPD4"/>
<feature type="signal peptide" evidence="13">
    <location>
        <begin position="1"/>
        <end position="24"/>
    </location>
</feature>
<feature type="domain" description="TonB-dependent receptor-like beta-barrel" evidence="14">
    <location>
        <begin position="369"/>
        <end position="822"/>
    </location>
</feature>
<feature type="domain" description="TonB-dependent receptor plug" evidence="15">
    <location>
        <begin position="51"/>
        <end position="166"/>
    </location>
</feature>
<evidence type="ECO:0000256" key="3">
    <source>
        <dbReference type="ARBA" id="ARBA00022452"/>
    </source>
</evidence>
<evidence type="ECO:0000259" key="14">
    <source>
        <dbReference type="Pfam" id="PF00593"/>
    </source>
</evidence>
<dbReference type="EMBL" id="CP001678">
    <property type="protein sequence ID" value="ACT58420.1"/>
    <property type="molecule type" value="Genomic_DNA"/>
</dbReference>
<gene>
    <name evidence="16" type="ordered locus">Hbal_0726</name>
</gene>
<dbReference type="GO" id="GO:0006826">
    <property type="term" value="P:iron ion transport"/>
    <property type="evidence" value="ECO:0007669"/>
    <property type="project" value="UniProtKB-KW"/>
</dbReference>
<evidence type="ECO:0000256" key="4">
    <source>
        <dbReference type="ARBA" id="ARBA00022496"/>
    </source>
</evidence>
<evidence type="ECO:0000256" key="11">
    <source>
        <dbReference type="PROSITE-ProRule" id="PRU01360"/>
    </source>
</evidence>
<evidence type="ECO:0000256" key="10">
    <source>
        <dbReference type="ARBA" id="ARBA00023237"/>
    </source>
</evidence>
<evidence type="ECO:0000256" key="2">
    <source>
        <dbReference type="ARBA" id="ARBA00022448"/>
    </source>
</evidence>
<evidence type="ECO:0000313" key="16">
    <source>
        <dbReference type="EMBL" id="ACT58420.1"/>
    </source>
</evidence>
<dbReference type="RefSeq" id="WP_015826570.1">
    <property type="nucleotide sequence ID" value="NC_012982.1"/>
</dbReference>
<dbReference type="Proteomes" id="UP000002745">
    <property type="component" value="Chromosome"/>
</dbReference>
<dbReference type="InterPro" id="IPR039426">
    <property type="entry name" value="TonB-dep_rcpt-like"/>
</dbReference>
<sequence>MARNLSGASLIVIASLILPSQSLAQENQSEGVSEKRLQSIVITATKRDESAQDVPIAVNAIGAEDLDQLNVSVFTDYLTQLPGVTAGGGGGPGQSTIYIRGVASTTPATTTAGVAGLSPNVAFYLDEQPLAQPGRNLDVYAADLERIEVLSGPQGTLFGASSQAGTVRLITNKPNLDEFQANVRFGTAFTESGDPSHNLEAMINVPVTSNFAVRGVMYTDSQGGYIDNVPGSITAEDSARFRAEGTMRDNGVAVEPFRAGFQAGADLSNVDFKAANNQNLVEKNFNDTVYTGFRLSSVYQINDEWKLTTALAQQQLDTEGVFFSDPDLDDWEIQRYSEDDTKDSYTNVSWTLEGEVGGLEAVYTGAFTDRETDQTVDYTDYLFIGQYLPYYICDASVTYPGAGTDPSGTCYAPDQKVDISNKLKVQTHELRFNTPAEHRVRATFGGFYSDLELKEKNDFIYAGSTEVLGFDGVTKGFAPNYPLTNTEVTGEVGSASPGYYSDAGPFYAPTIFRNDILRTDKQMGLFGELAYDIVPEVFTLTVGARAYDIEVDFEGSANSSFFNLGSSTDAQRAGTNISAQFSGEGSSTVDKAATDGVIFKVTADWKPMDDVLLFATYSEGFRPGLLNRPGGASNAAGTYTVPFAVDTDDVQNYEIGWKTMLFDSSLRINGSAFMIEIENMQTTIFDPNITNLFFSDNAANAEIMGVEADFDWAPDAIDGLTISGAVSLLDTEVTEVLVPTDDVLVGSPLSFAPEFQGNLRARYEWDMGEYRAHIMPQIVHSGESYTDIIEINKIQLESWTTAALSAGIAKDNWRMEAYVDNLTNEAAQYSGNFTYDRSRVSLARPRTVGVRVGVDF</sequence>
<evidence type="ECO:0000256" key="6">
    <source>
        <dbReference type="ARBA" id="ARBA00023004"/>
    </source>
</evidence>
<reference evidence="17" key="1">
    <citation type="journal article" date="2011" name="J. Bacteriol.">
        <title>Genome sequences of eight morphologically diverse alphaproteobacteria.</title>
        <authorList>
            <consortium name="US DOE Joint Genome Institute"/>
            <person name="Brown P.J."/>
            <person name="Kysela D.T."/>
            <person name="Buechlein A."/>
            <person name="Hemmerich C."/>
            <person name="Brun Y.V."/>
        </authorList>
    </citation>
    <scope>NUCLEOTIDE SEQUENCE [LARGE SCALE GENOMIC DNA]</scope>
    <source>
        <strain evidence="17">ATCC 49814 / DSM 5838 / IFAM 1418</strain>
    </source>
</reference>
<dbReference type="InterPro" id="IPR012910">
    <property type="entry name" value="Plug_dom"/>
</dbReference>
<dbReference type="PROSITE" id="PS52016">
    <property type="entry name" value="TONB_DEPENDENT_REC_3"/>
    <property type="match status" value="1"/>
</dbReference>
<keyword evidence="16" id="KW-0675">Receptor</keyword>
<proteinExistence type="inferred from homology"/>
<name>C6XPD4_HIRBI</name>
<keyword evidence="3 11" id="KW-1134">Transmembrane beta strand</keyword>
<dbReference type="Pfam" id="PF07715">
    <property type="entry name" value="Plug"/>
    <property type="match status" value="1"/>
</dbReference>
<comment type="subcellular location">
    <subcellularLocation>
        <location evidence="1 11">Cell outer membrane</location>
        <topology evidence="1 11">Multi-pass membrane protein</topology>
    </subcellularLocation>
</comment>
<dbReference type="OrthoDB" id="7313036at2"/>
<keyword evidence="2 11" id="KW-0813">Transport</keyword>
<feature type="chain" id="PRO_5002974199" evidence="13">
    <location>
        <begin position="25"/>
        <end position="856"/>
    </location>
</feature>
<keyword evidence="13" id="KW-0732">Signal</keyword>
<dbReference type="PANTHER" id="PTHR32552:SF81">
    <property type="entry name" value="TONB-DEPENDENT OUTER MEMBRANE RECEPTOR"/>
    <property type="match status" value="1"/>
</dbReference>
<dbReference type="InterPro" id="IPR036942">
    <property type="entry name" value="Beta-barrel_TonB_sf"/>
</dbReference>
<dbReference type="HOGENOM" id="CLU_008287_15_1_5"/>
<keyword evidence="10 11" id="KW-0998">Cell outer membrane</keyword>
<dbReference type="Pfam" id="PF00593">
    <property type="entry name" value="TonB_dep_Rec_b-barrel"/>
    <property type="match status" value="1"/>
</dbReference>
<keyword evidence="9 11" id="KW-0472">Membrane</keyword>
<dbReference type="Gene3D" id="2.40.170.20">
    <property type="entry name" value="TonB-dependent receptor, beta-barrel domain"/>
    <property type="match status" value="2"/>
</dbReference>
<accession>C6XPD4</accession>
<dbReference type="SUPFAM" id="SSF56935">
    <property type="entry name" value="Porins"/>
    <property type="match status" value="1"/>
</dbReference>
<keyword evidence="17" id="KW-1185">Reference proteome</keyword>
<evidence type="ECO:0000256" key="8">
    <source>
        <dbReference type="ARBA" id="ARBA00023077"/>
    </source>
</evidence>
<evidence type="ECO:0000256" key="9">
    <source>
        <dbReference type="ARBA" id="ARBA00023136"/>
    </source>
</evidence>
<dbReference type="GO" id="GO:0009279">
    <property type="term" value="C:cell outer membrane"/>
    <property type="evidence" value="ECO:0007669"/>
    <property type="project" value="UniProtKB-SubCell"/>
</dbReference>
<organism evidence="16 17">
    <name type="scientific">Hirschia baltica (strain ATCC 49814 / DSM 5838 / IFAM 1418)</name>
    <dbReference type="NCBI Taxonomy" id="582402"/>
    <lineage>
        <taxon>Bacteria</taxon>
        <taxon>Pseudomonadati</taxon>
        <taxon>Pseudomonadota</taxon>
        <taxon>Alphaproteobacteria</taxon>
        <taxon>Hyphomonadales</taxon>
        <taxon>Hyphomonadaceae</taxon>
        <taxon>Hirschia</taxon>
    </lineage>
</organism>
<evidence type="ECO:0000256" key="1">
    <source>
        <dbReference type="ARBA" id="ARBA00004571"/>
    </source>
</evidence>
<evidence type="ECO:0000256" key="5">
    <source>
        <dbReference type="ARBA" id="ARBA00022692"/>
    </source>
</evidence>
<evidence type="ECO:0000256" key="7">
    <source>
        <dbReference type="ARBA" id="ARBA00023065"/>
    </source>
</evidence>
<dbReference type="InterPro" id="IPR000531">
    <property type="entry name" value="Beta-barrel_TonB"/>
</dbReference>
<dbReference type="KEGG" id="hba:Hbal_0726"/>
<evidence type="ECO:0000256" key="12">
    <source>
        <dbReference type="RuleBase" id="RU003357"/>
    </source>
</evidence>
<keyword evidence="4" id="KW-0410">Iron transport</keyword>
<keyword evidence="8 12" id="KW-0798">TonB box</keyword>
<protein>
    <submittedName>
        <fullName evidence="16">TonB-dependent receptor plug</fullName>
    </submittedName>
</protein>
<keyword evidence="7" id="KW-0406">Ion transport</keyword>
<evidence type="ECO:0000259" key="15">
    <source>
        <dbReference type="Pfam" id="PF07715"/>
    </source>
</evidence>
<dbReference type="STRING" id="582402.Hbal_0726"/>
<evidence type="ECO:0000313" key="17">
    <source>
        <dbReference type="Proteomes" id="UP000002745"/>
    </source>
</evidence>
<keyword evidence="6" id="KW-0408">Iron</keyword>